<protein>
    <submittedName>
        <fullName evidence="2">Serine/threonine protein phosphatase</fullName>
    </submittedName>
</protein>
<accession>A0A9X1D9N6</accession>
<dbReference type="GO" id="GO:0016791">
    <property type="term" value="F:phosphatase activity"/>
    <property type="evidence" value="ECO:0007669"/>
    <property type="project" value="TreeGrafter"/>
</dbReference>
<dbReference type="InterPro" id="IPR004843">
    <property type="entry name" value="Calcineurin-like_PHP"/>
</dbReference>
<proteinExistence type="predicted"/>
<evidence type="ECO:0000313" key="2">
    <source>
        <dbReference type="EMBL" id="MBT2185900.1"/>
    </source>
</evidence>
<evidence type="ECO:0000259" key="1">
    <source>
        <dbReference type="Pfam" id="PF00149"/>
    </source>
</evidence>
<dbReference type="GO" id="GO:0005737">
    <property type="term" value="C:cytoplasm"/>
    <property type="evidence" value="ECO:0007669"/>
    <property type="project" value="TreeGrafter"/>
</dbReference>
<dbReference type="RefSeq" id="WP_214621659.1">
    <property type="nucleotide sequence ID" value="NZ_JAHGAW010000002.1"/>
</dbReference>
<organism evidence="2 3">
    <name type="scientific">Sphingobium nicotianae</name>
    <dbReference type="NCBI Taxonomy" id="2782607"/>
    <lineage>
        <taxon>Bacteria</taxon>
        <taxon>Pseudomonadati</taxon>
        <taxon>Pseudomonadota</taxon>
        <taxon>Alphaproteobacteria</taxon>
        <taxon>Sphingomonadales</taxon>
        <taxon>Sphingomonadaceae</taxon>
        <taxon>Sphingobium</taxon>
    </lineage>
</organism>
<dbReference type="AlphaFoldDB" id="A0A9X1D9N6"/>
<dbReference type="GO" id="GO:0110154">
    <property type="term" value="P:RNA decapping"/>
    <property type="evidence" value="ECO:0007669"/>
    <property type="project" value="TreeGrafter"/>
</dbReference>
<dbReference type="SUPFAM" id="SSF56300">
    <property type="entry name" value="Metallo-dependent phosphatases"/>
    <property type="match status" value="1"/>
</dbReference>
<dbReference type="Proteomes" id="UP001138757">
    <property type="component" value="Unassembled WGS sequence"/>
</dbReference>
<keyword evidence="3" id="KW-1185">Reference proteome</keyword>
<reference evidence="2" key="1">
    <citation type="submission" date="2021-05" db="EMBL/GenBank/DDBJ databases">
        <title>Genome of Sphingobium sp. strain.</title>
        <authorList>
            <person name="Fan R."/>
        </authorList>
    </citation>
    <scope>NUCLEOTIDE SEQUENCE</scope>
    <source>
        <strain evidence="2">H33</strain>
    </source>
</reference>
<feature type="domain" description="Calcineurin-like phosphoesterase" evidence="1">
    <location>
        <begin position="25"/>
        <end position="217"/>
    </location>
</feature>
<dbReference type="Pfam" id="PF00149">
    <property type="entry name" value="Metallophos"/>
    <property type="match status" value="1"/>
</dbReference>
<gene>
    <name evidence="2" type="ORF">KK488_02970</name>
</gene>
<dbReference type="GO" id="GO:0008803">
    <property type="term" value="F:bis(5'-nucleosyl)-tetraphosphatase (symmetrical) activity"/>
    <property type="evidence" value="ECO:0007669"/>
    <property type="project" value="TreeGrafter"/>
</dbReference>
<name>A0A9X1D9N6_9SPHN</name>
<dbReference type="InterPro" id="IPR029052">
    <property type="entry name" value="Metallo-depent_PP-like"/>
</dbReference>
<sequence>MFRLFRSKPEPNVLLDAPNIGEDRRVYAIGDIHGRLDLLTRLVDKIADDDLARGPGGTTELVMLGDFVDRGPESAGVLDFVMRLRDWWPAITCLQGNHEEVFLMAARGDESALRFMTRIGGRETMLSYGATEADLDEMTLGQLRDWLMSTVPEAHLTFIEGMADRVLIGDYLFVHAGIRPRVPMDEQEGRDLRWIRDEFLSFESPHPHYVVHGHSITAGVEQKGNRMGIDTGAYATGVLTAVGLQGTEQWFLSTSNYED</sequence>
<dbReference type="Gene3D" id="3.60.21.10">
    <property type="match status" value="1"/>
</dbReference>
<evidence type="ECO:0000313" key="3">
    <source>
        <dbReference type="Proteomes" id="UP001138757"/>
    </source>
</evidence>
<comment type="caution">
    <text evidence="2">The sequence shown here is derived from an EMBL/GenBank/DDBJ whole genome shotgun (WGS) entry which is preliminary data.</text>
</comment>
<dbReference type="InterPro" id="IPR050126">
    <property type="entry name" value="Ap4A_hydrolase"/>
</dbReference>
<dbReference type="CDD" id="cd00144">
    <property type="entry name" value="MPP_PPP_family"/>
    <property type="match status" value="1"/>
</dbReference>
<dbReference type="EMBL" id="JAHGAW010000002">
    <property type="protein sequence ID" value="MBT2185900.1"/>
    <property type="molecule type" value="Genomic_DNA"/>
</dbReference>
<dbReference type="PANTHER" id="PTHR42850">
    <property type="entry name" value="METALLOPHOSPHOESTERASE"/>
    <property type="match status" value="1"/>
</dbReference>
<dbReference type="PANTHER" id="PTHR42850:SF4">
    <property type="entry name" value="ZINC-DEPENDENT ENDOPOLYPHOSPHATASE"/>
    <property type="match status" value="1"/>
</dbReference>